<name>H6X3Y6_9CAUD</name>
<dbReference type="OrthoDB" id="10952at10239"/>
<evidence type="ECO:0000313" key="2">
    <source>
        <dbReference type="Proteomes" id="UP000007524"/>
    </source>
</evidence>
<organism evidence="1 2">
    <name type="scientific">Klebsiella phage vB_KleM_RaK2</name>
    <dbReference type="NCBI Taxonomy" id="1147094"/>
    <lineage>
        <taxon>Viruses</taxon>
        <taxon>Duplodnaviria</taxon>
        <taxon>Heunggongvirae</taxon>
        <taxon>Uroviricota</taxon>
        <taxon>Caudoviricetes</taxon>
        <taxon>Alcyoneusvirus</taxon>
        <taxon>Alcyoneusvirus RaK2</taxon>
    </lineage>
</organism>
<dbReference type="EMBL" id="JQ513383">
    <property type="protein sequence ID" value="AFA44452.1"/>
    <property type="molecule type" value="Genomic_DNA"/>
</dbReference>
<dbReference type="GeneID" id="14012767"/>
<reference evidence="1 2" key="1">
    <citation type="journal article" date="2012" name="J. Virol.">
        <title>Genome of Klebsiella sp.-Infecting Bacteriophage vB_KleM_RaK2.</title>
        <authorList>
            <person name="Simoliunas E."/>
            <person name="Kaliniene L."/>
            <person name="Truncaite L."/>
            <person name="Klausa V."/>
            <person name="Zajanckauskaite A."/>
            <person name="Meskys R."/>
        </authorList>
    </citation>
    <scope>NUCLEOTIDE SEQUENCE [LARGE SCALE GENOMIC DNA]</scope>
</reference>
<gene>
    <name evidence="1" type="ORF">RaK2_00179</name>
</gene>
<proteinExistence type="predicted"/>
<dbReference type="Gene3D" id="1.10.357.40">
    <property type="entry name" value="YbiA-like"/>
    <property type="match status" value="1"/>
</dbReference>
<accession>H6X3Y6</accession>
<sequence length="178" mass="20701">MAKNMNNNEHKFFIEPEDEIDYFDAIDSTEDGYTHINIYSKGKTKLGRDLSNFSPYSFTLEPYGWFPSVESFYFWFLTGQKHHELRKLSGAAAKAAAEKYTHDRLEMTDERLVVIQAAICAKIAQNPDLAERLKKSTLAFKHYYCYGTKVINVEDEHGWFVQTIEDIRTVLKEGDEHE</sequence>
<dbReference type="InterPro" id="IPR037238">
    <property type="entry name" value="YbiA-like_sf"/>
</dbReference>
<dbReference type="KEGG" id="vg:14012767"/>
<protein>
    <submittedName>
        <fullName evidence="1">Uncharacterized protein</fullName>
    </submittedName>
</protein>
<dbReference type="RefSeq" id="YP_007007334.1">
    <property type="nucleotide sequence ID" value="NC_019526.1"/>
</dbReference>
<dbReference type="Proteomes" id="UP000007524">
    <property type="component" value="Segment"/>
</dbReference>
<evidence type="ECO:0000313" key="1">
    <source>
        <dbReference type="EMBL" id="AFA44452.1"/>
    </source>
</evidence>
<dbReference type="SUPFAM" id="SSF143990">
    <property type="entry name" value="YbiA-like"/>
    <property type="match status" value="1"/>
</dbReference>
<keyword evidence="2" id="KW-1185">Reference proteome</keyword>